<evidence type="ECO:0000313" key="1">
    <source>
        <dbReference type="EMBL" id="OAD20584.1"/>
    </source>
</evidence>
<evidence type="ECO:0000313" key="2">
    <source>
        <dbReference type="Proteomes" id="UP000076962"/>
    </source>
</evidence>
<sequence>YGLGSQLVKKLEQQGQEIITVKVGSAFTKLRGCEKIPQ</sequence>
<comment type="caution">
    <text evidence="1">The sequence shown here is derived from an EMBL/GenBank/DDBJ whole genome shotgun (WGS) entry which is preliminary data.</text>
</comment>
<proteinExistence type="predicted"/>
<reference evidence="1 2" key="1">
    <citation type="submission" date="2016-05" db="EMBL/GenBank/DDBJ databases">
        <title>Single-cell genome of chain-forming Candidatus Thiomargarita nelsonii and comparison to other large sulfur-oxidizing bacteria.</title>
        <authorList>
            <person name="Winkel M."/>
            <person name="Salman V."/>
            <person name="Woyke T."/>
            <person name="Schulz-Vogt H."/>
            <person name="Richter M."/>
            <person name="Flood B."/>
            <person name="Bailey J."/>
            <person name="Amann R."/>
            <person name="Mussmann M."/>
        </authorList>
    </citation>
    <scope>NUCLEOTIDE SEQUENCE [LARGE SCALE GENOMIC DNA]</scope>
    <source>
        <strain evidence="1 2">THI036</strain>
    </source>
</reference>
<protein>
    <submittedName>
        <fullName evidence="1">Uncharacterized protein</fullName>
    </submittedName>
</protein>
<organism evidence="1 2">
    <name type="scientific">Candidatus Thiomargarita nelsonii</name>
    <dbReference type="NCBI Taxonomy" id="1003181"/>
    <lineage>
        <taxon>Bacteria</taxon>
        <taxon>Pseudomonadati</taxon>
        <taxon>Pseudomonadota</taxon>
        <taxon>Gammaproteobacteria</taxon>
        <taxon>Thiotrichales</taxon>
        <taxon>Thiotrichaceae</taxon>
        <taxon>Thiomargarita</taxon>
    </lineage>
</organism>
<feature type="non-terminal residue" evidence="1">
    <location>
        <position position="1"/>
    </location>
</feature>
<gene>
    <name evidence="1" type="ORF">THIOM_003704</name>
</gene>
<dbReference type="Proteomes" id="UP000076962">
    <property type="component" value="Unassembled WGS sequence"/>
</dbReference>
<dbReference type="AlphaFoldDB" id="A0A176RXZ0"/>
<name>A0A176RXZ0_9GAMM</name>
<accession>A0A176RXZ0</accession>
<keyword evidence="2" id="KW-1185">Reference proteome</keyword>
<dbReference type="EMBL" id="LUTY01002256">
    <property type="protein sequence ID" value="OAD20584.1"/>
    <property type="molecule type" value="Genomic_DNA"/>
</dbReference>